<dbReference type="InterPro" id="IPR024510">
    <property type="entry name" value="DUF2589"/>
</dbReference>
<dbReference type="OrthoDB" id="1043330at2"/>
<proteinExistence type="predicted"/>
<dbReference type="STRING" id="1122991.GCA_000613445_01040"/>
<reference evidence="1 2" key="1">
    <citation type="submission" date="2018-05" db="EMBL/GenBank/DDBJ databases">
        <title>Genomic Encyclopedia of Type Strains, Phase I: the one thousand microbial genomes (KMG-I) project.</title>
        <authorList>
            <person name="Kyrpides N."/>
        </authorList>
    </citation>
    <scope>NUCLEOTIDE SEQUENCE [LARGE SCALE GENOMIC DNA]</scope>
    <source>
        <strain evidence="1 2">DSM 15611</strain>
    </source>
</reference>
<organism evidence="1 2">
    <name type="scientific">Hoylesella shahii DSM 15611 = JCM 12083</name>
    <dbReference type="NCBI Taxonomy" id="1122991"/>
    <lineage>
        <taxon>Bacteria</taxon>
        <taxon>Pseudomonadati</taxon>
        <taxon>Bacteroidota</taxon>
        <taxon>Bacteroidia</taxon>
        <taxon>Bacteroidales</taxon>
        <taxon>Prevotellaceae</taxon>
        <taxon>Hoylesella</taxon>
    </lineage>
</organism>
<evidence type="ECO:0000313" key="1">
    <source>
        <dbReference type="EMBL" id="PXX20156.1"/>
    </source>
</evidence>
<dbReference type="RefSeq" id="WP_025816762.1">
    <property type="nucleotide sequence ID" value="NZ_BAIZ01000031.1"/>
</dbReference>
<dbReference type="AlphaFoldDB" id="A0A318HQE9"/>
<dbReference type="EMBL" id="QJJX01000031">
    <property type="protein sequence ID" value="PXX20156.1"/>
    <property type="molecule type" value="Genomic_DNA"/>
</dbReference>
<comment type="caution">
    <text evidence="1">The sequence shown here is derived from an EMBL/GenBank/DDBJ whole genome shotgun (WGS) entry which is preliminary data.</text>
</comment>
<name>A0A318HQE9_9BACT</name>
<dbReference type="Proteomes" id="UP000248314">
    <property type="component" value="Unassembled WGS sequence"/>
</dbReference>
<evidence type="ECO:0000313" key="2">
    <source>
        <dbReference type="Proteomes" id="UP000248314"/>
    </source>
</evidence>
<dbReference type="Pfam" id="PF11655">
    <property type="entry name" value="DUF2589"/>
    <property type="match status" value="1"/>
</dbReference>
<protein>
    <submittedName>
        <fullName evidence="1">Uncharacterized protein DUF2589</fullName>
    </submittedName>
</protein>
<keyword evidence="2" id="KW-1185">Reference proteome</keyword>
<dbReference type="GeneID" id="84898741"/>
<sequence length="201" mass="22205">MADSDYGKELASLDFKNLIGGPLSAVVEAQAMAAESTVNFIKNMGFDQEGNPQYVTFKYQKSATQAEGEAKQSDQNEMMEMQVPFLTLIPIPFIRVDEATIDFNAKINAINYSTKTSDHKFDAGSDRRKGFIGRLLGIKASYSYKSTTNSGNRVERTFTLAIHVRAVQDEMPGGMEKILGILESSIRDNMVTRQAAGVEKK</sequence>
<accession>A0A318HQE9</accession>
<gene>
    <name evidence="1" type="ORF">EJ73_02222</name>
</gene>